<evidence type="ECO:0000256" key="2">
    <source>
        <dbReference type="SAM" id="Phobius"/>
    </source>
</evidence>
<dbReference type="AlphaFoldDB" id="A0A2L0F4H2"/>
<feature type="compositionally biased region" description="Polar residues" evidence="1">
    <location>
        <begin position="372"/>
        <end position="402"/>
    </location>
</feature>
<feature type="region of interest" description="Disordered" evidence="1">
    <location>
        <begin position="260"/>
        <end position="406"/>
    </location>
</feature>
<dbReference type="SUPFAM" id="SSF48452">
    <property type="entry name" value="TPR-like"/>
    <property type="match status" value="1"/>
</dbReference>
<feature type="compositionally biased region" description="Low complexity" evidence="1">
    <location>
        <begin position="350"/>
        <end position="368"/>
    </location>
</feature>
<dbReference type="InterPro" id="IPR006860">
    <property type="entry name" value="FecR"/>
</dbReference>
<feature type="compositionally biased region" description="Low complexity" evidence="1">
    <location>
        <begin position="300"/>
        <end position="318"/>
    </location>
</feature>
<feature type="compositionally biased region" description="Polar residues" evidence="1">
    <location>
        <begin position="262"/>
        <end position="293"/>
    </location>
</feature>
<dbReference type="EMBL" id="CP012673">
    <property type="protein sequence ID" value="AUX46465.1"/>
    <property type="molecule type" value="Genomic_DNA"/>
</dbReference>
<evidence type="ECO:0000313" key="4">
    <source>
        <dbReference type="EMBL" id="AUX46465.1"/>
    </source>
</evidence>
<feature type="region of interest" description="Disordered" evidence="1">
    <location>
        <begin position="557"/>
        <end position="581"/>
    </location>
</feature>
<reference evidence="4 5" key="1">
    <citation type="submission" date="2015-09" db="EMBL/GenBank/DDBJ databases">
        <title>Sorangium comparison.</title>
        <authorList>
            <person name="Zaburannyi N."/>
            <person name="Bunk B."/>
            <person name="Overmann J."/>
            <person name="Mueller R."/>
        </authorList>
    </citation>
    <scope>NUCLEOTIDE SEQUENCE [LARGE SCALE GENOMIC DNA]</scope>
    <source>
        <strain evidence="4 5">So ce26</strain>
    </source>
</reference>
<feature type="domain" description="FecR protein" evidence="3">
    <location>
        <begin position="131"/>
        <end position="219"/>
    </location>
</feature>
<keyword evidence="2" id="KW-1133">Transmembrane helix</keyword>
<keyword evidence="2" id="KW-0812">Transmembrane</keyword>
<evidence type="ECO:0000256" key="1">
    <source>
        <dbReference type="SAM" id="MobiDB-lite"/>
    </source>
</evidence>
<protein>
    <recommendedName>
        <fullName evidence="3">FecR protein domain-containing protein</fullName>
    </recommendedName>
</protein>
<evidence type="ECO:0000313" key="5">
    <source>
        <dbReference type="Proteomes" id="UP000238348"/>
    </source>
</evidence>
<keyword evidence="2" id="KW-0472">Membrane</keyword>
<dbReference type="Pfam" id="PF04773">
    <property type="entry name" value="FecR"/>
    <property type="match status" value="1"/>
</dbReference>
<feature type="transmembrane region" description="Helical" evidence="2">
    <location>
        <begin position="81"/>
        <end position="104"/>
    </location>
</feature>
<sequence length="581" mass="58069">MGQSERSLIQLGRRVAELQDRAPAARLDLERGRARLLAAELPGGGEGPRAPAIGAPRLVRPAREGVASGSRPRPRAPARRLAARLGASLAAALLVAALAVVLVVRPRTPMHFEIGMAEPGVVGEWIAAPPAAELPIRFSDGSVLRLAPGGRARVASVDADGAEIALERGALDLSVVHREGTRWKVRVGPFQVHVIGTRFETRWDPVTERFGVALREGAITVSGPVVGDARAVRAGERLTVSPATNTLEVAPIEATVTDATPVGSTPVGSTPVGSTPVGSTPVGSTPVGSTPVGSTPVGATPVGSTPVGSTSVGSTPVGATPVGSTPVGSTPVGSTPVGSTPVGSTPVGATPVGSTPVGSTSVGSTPVGATPVGSTPVGSTPVGSTPVGSTPVGSTPVGSTPVGSAAPRWRPLALDARYKDALAAAEREGFDAICGSASASDLHALGDAARLGGSSARAVQALAALRQRFPGSPEAASAAFLLGRIAQDQNKDHAGAASWFARYLSEHPAGAFAADAAGRLVEAEDRRGDPAAARRAAERYLAAYPSGSHAAYARRLLARGSRPPAGGTSVDADAAPGPPAP</sequence>
<dbReference type="Proteomes" id="UP000238348">
    <property type="component" value="Chromosome"/>
</dbReference>
<gene>
    <name evidence="4" type="ORF">SOCE26_079710</name>
</gene>
<dbReference type="Gene3D" id="1.25.40.10">
    <property type="entry name" value="Tetratricopeptide repeat domain"/>
    <property type="match status" value="1"/>
</dbReference>
<feature type="compositionally biased region" description="Polar residues" evidence="1">
    <location>
        <begin position="322"/>
        <end position="343"/>
    </location>
</feature>
<accession>A0A2L0F4H2</accession>
<organism evidence="4 5">
    <name type="scientific">Sorangium cellulosum</name>
    <name type="common">Polyangium cellulosum</name>
    <dbReference type="NCBI Taxonomy" id="56"/>
    <lineage>
        <taxon>Bacteria</taxon>
        <taxon>Pseudomonadati</taxon>
        <taxon>Myxococcota</taxon>
        <taxon>Polyangia</taxon>
        <taxon>Polyangiales</taxon>
        <taxon>Polyangiaceae</taxon>
        <taxon>Sorangium</taxon>
    </lineage>
</organism>
<dbReference type="InterPro" id="IPR011990">
    <property type="entry name" value="TPR-like_helical_dom_sf"/>
</dbReference>
<evidence type="ECO:0000259" key="3">
    <source>
        <dbReference type="Pfam" id="PF04773"/>
    </source>
</evidence>
<dbReference type="Gene3D" id="2.60.120.1440">
    <property type="match status" value="1"/>
</dbReference>
<name>A0A2L0F4H2_SORCE</name>
<proteinExistence type="predicted"/>